<keyword evidence="4 5" id="KW-0030">Aminoacyl-tRNA synthetase</keyword>
<dbReference type="GO" id="GO:0005739">
    <property type="term" value="C:mitochondrion"/>
    <property type="evidence" value="ECO:0007669"/>
    <property type="project" value="TreeGrafter"/>
</dbReference>
<feature type="compositionally biased region" description="Low complexity" evidence="6">
    <location>
        <begin position="404"/>
        <end position="437"/>
    </location>
</feature>
<dbReference type="GO" id="GO:0004818">
    <property type="term" value="F:glutamate-tRNA ligase activity"/>
    <property type="evidence" value="ECO:0007669"/>
    <property type="project" value="TreeGrafter"/>
</dbReference>
<comment type="similarity">
    <text evidence="5">Belongs to the class-I aminoacyl-tRNA synthetase family.</text>
</comment>
<keyword evidence="9" id="KW-1185">Reference proteome</keyword>
<dbReference type="GO" id="GO:0006424">
    <property type="term" value="P:glutamyl-tRNA aminoacylation"/>
    <property type="evidence" value="ECO:0007669"/>
    <property type="project" value="TreeGrafter"/>
</dbReference>
<sequence>MVQGALKRLVPGAEDRLISDLQWAGIQWDEGPLVGGPYGPYRQSERNEIYQRHARELLDSGNAYRCFCTTQTAGQGTKAYVTSGCYQNCASLPDAQAQEKAESEKQPFTIRLKLPSPQEAKQRTYSDLIYGKIKPLKRSPTALASAATSAEGSDNGGIDAADTILVKSDGTPTYHFANVIDDHLMKITHVIRGTEWLASTPLHYDLYHAFNWPTPTFAHVGLLVDENKAKLSKRNTDLALDVASMRDAHGVVPETLTNFLALLGWSNPTRDDVKDLNELIADFDLKLTKGNTMVRMEKLWYLQKQHVARSCAQASTTNNEDEKSSTRVRDLAVIIANEALKQYPELLTSKGWDNHKLQIYCSDILLADSKTYISAPQYVHRNRYFFLSPAAFALANKEEQEPQAASSSSSSSTFTASSNNDISSSSSSPSSSSSSSSSEEDLKTLAQTALESYMTQTSSLSLSPSPSPTPSSSNLENDNNNENPSTRTSHLERESAAMHDQLEASLKHSPPERRKALMKYLREKLSYGLPGPSMATVMVILGLREVCKRLGIEIKGTSASGA</sequence>
<evidence type="ECO:0000256" key="4">
    <source>
        <dbReference type="ARBA" id="ARBA00023146"/>
    </source>
</evidence>
<dbReference type="InterPro" id="IPR049940">
    <property type="entry name" value="GluQ/Sye"/>
</dbReference>
<dbReference type="EMBL" id="NAJL01000015">
    <property type="protein sequence ID" value="TKA29203.1"/>
    <property type="molecule type" value="Genomic_DNA"/>
</dbReference>
<evidence type="ECO:0000256" key="1">
    <source>
        <dbReference type="ARBA" id="ARBA00022598"/>
    </source>
</evidence>
<evidence type="ECO:0000256" key="3">
    <source>
        <dbReference type="ARBA" id="ARBA00022840"/>
    </source>
</evidence>
<evidence type="ECO:0000259" key="7">
    <source>
        <dbReference type="Pfam" id="PF00749"/>
    </source>
</evidence>
<dbReference type="AlphaFoldDB" id="A0A4U0U2J3"/>
<comment type="caution">
    <text evidence="8">The sequence shown here is derived from an EMBL/GenBank/DDBJ whole genome shotgun (WGS) entry which is preliminary data.</text>
</comment>
<evidence type="ECO:0000313" key="9">
    <source>
        <dbReference type="Proteomes" id="UP000308549"/>
    </source>
</evidence>
<dbReference type="PANTHER" id="PTHR43311">
    <property type="entry name" value="GLUTAMATE--TRNA LIGASE"/>
    <property type="match status" value="1"/>
</dbReference>
<dbReference type="GO" id="GO:0005524">
    <property type="term" value="F:ATP binding"/>
    <property type="evidence" value="ECO:0007669"/>
    <property type="project" value="UniProtKB-KW"/>
</dbReference>
<keyword evidence="2 5" id="KW-0547">Nucleotide-binding</keyword>
<dbReference type="Gene3D" id="3.40.50.620">
    <property type="entry name" value="HUPs"/>
    <property type="match status" value="1"/>
</dbReference>
<evidence type="ECO:0000256" key="5">
    <source>
        <dbReference type="RuleBase" id="RU363037"/>
    </source>
</evidence>
<dbReference type="InterPro" id="IPR014729">
    <property type="entry name" value="Rossmann-like_a/b/a_fold"/>
</dbReference>
<feature type="compositionally biased region" description="Polar residues" evidence="6">
    <location>
        <begin position="445"/>
        <end position="456"/>
    </location>
</feature>
<dbReference type="OrthoDB" id="428822at2759"/>
<dbReference type="Pfam" id="PF00749">
    <property type="entry name" value="tRNA-synt_1c"/>
    <property type="match status" value="1"/>
</dbReference>
<keyword evidence="3 5" id="KW-0067">ATP-binding</keyword>
<organism evidence="8 9">
    <name type="scientific">Salinomyces thailandicus</name>
    <dbReference type="NCBI Taxonomy" id="706561"/>
    <lineage>
        <taxon>Eukaryota</taxon>
        <taxon>Fungi</taxon>
        <taxon>Dikarya</taxon>
        <taxon>Ascomycota</taxon>
        <taxon>Pezizomycotina</taxon>
        <taxon>Dothideomycetes</taxon>
        <taxon>Dothideomycetidae</taxon>
        <taxon>Mycosphaerellales</taxon>
        <taxon>Teratosphaeriaceae</taxon>
        <taxon>Salinomyces</taxon>
    </lineage>
</organism>
<protein>
    <recommendedName>
        <fullName evidence="7">Glutamyl/glutaminyl-tRNA synthetase class Ib catalytic domain-containing protein</fullName>
    </recommendedName>
</protein>
<evidence type="ECO:0000256" key="6">
    <source>
        <dbReference type="SAM" id="MobiDB-lite"/>
    </source>
</evidence>
<dbReference type="Proteomes" id="UP000308549">
    <property type="component" value="Unassembled WGS sequence"/>
</dbReference>
<accession>A0A4U0U2J3</accession>
<reference evidence="8 9" key="1">
    <citation type="submission" date="2017-03" db="EMBL/GenBank/DDBJ databases">
        <title>Genomes of endolithic fungi from Antarctica.</title>
        <authorList>
            <person name="Coleine C."/>
            <person name="Masonjones S."/>
            <person name="Stajich J.E."/>
        </authorList>
    </citation>
    <scope>NUCLEOTIDE SEQUENCE [LARGE SCALE GENOMIC DNA]</scope>
    <source>
        <strain evidence="8 9">CCFEE 6315</strain>
    </source>
</reference>
<keyword evidence="1 5" id="KW-0436">Ligase</keyword>
<feature type="domain" description="Glutamyl/glutaminyl-tRNA synthetase class Ib catalytic" evidence="7">
    <location>
        <begin position="7"/>
        <end position="300"/>
    </location>
</feature>
<proteinExistence type="inferred from homology"/>
<dbReference type="InterPro" id="IPR020058">
    <property type="entry name" value="Glu/Gln-tRNA-synth_Ib_cat-dom"/>
</dbReference>
<dbReference type="PANTHER" id="PTHR43311:SF2">
    <property type="entry name" value="GLUTAMATE--TRNA LIGASE, MITOCHONDRIAL-RELATED"/>
    <property type="match status" value="1"/>
</dbReference>
<evidence type="ECO:0000313" key="8">
    <source>
        <dbReference type="EMBL" id="TKA29203.1"/>
    </source>
</evidence>
<feature type="region of interest" description="Disordered" evidence="6">
    <location>
        <begin position="398"/>
        <end position="492"/>
    </location>
</feature>
<feature type="compositionally biased region" description="Low complexity" evidence="6">
    <location>
        <begin position="457"/>
        <end position="485"/>
    </location>
</feature>
<keyword evidence="5" id="KW-0648">Protein biosynthesis</keyword>
<gene>
    <name evidence="8" type="ORF">B0A50_03713</name>
</gene>
<evidence type="ECO:0000256" key="2">
    <source>
        <dbReference type="ARBA" id="ARBA00022741"/>
    </source>
</evidence>
<name>A0A4U0U2J3_9PEZI</name>
<dbReference type="SUPFAM" id="SSF52374">
    <property type="entry name" value="Nucleotidylyl transferase"/>
    <property type="match status" value="1"/>
</dbReference>